<dbReference type="Pfam" id="PF04055">
    <property type="entry name" value="Radical_SAM"/>
    <property type="match status" value="1"/>
</dbReference>
<dbReference type="InterPro" id="IPR034466">
    <property type="entry name" value="Methyltransferase_Class_B"/>
</dbReference>
<dbReference type="InterPro" id="IPR033976">
    <property type="entry name" value="GntE-like"/>
</dbReference>
<dbReference type="GO" id="GO:0003824">
    <property type="term" value="F:catalytic activity"/>
    <property type="evidence" value="ECO:0007669"/>
    <property type="project" value="InterPro"/>
</dbReference>
<evidence type="ECO:0000256" key="2">
    <source>
        <dbReference type="ARBA" id="ARBA00022691"/>
    </source>
</evidence>
<dbReference type="GO" id="GO:0051536">
    <property type="term" value="F:iron-sulfur cluster binding"/>
    <property type="evidence" value="ECO:0007669"/>
    <property type="project" value="UniProtKB-KW"/>
</dbReference>
<keyword evidence="3" id="KW-0479">Metal-binding</keyword>
<comment type="cofactor">
    <cofactor evidence="1">
        <name>[4Fe-4S] cluster</name>
        <dbReference type="ChEBI" id="CHEBI:49883"/>
    </cofactor>
</comment>
<dbReference type="SFLD" id="SFLDF00329">
    <property type="entry name" value="gentamicin-like_N-methyltransf"/>
    <property type="match status" value="1"/>
</dbReference>
<dbReference type="InterPro" id="IPR058240">
    <property type="entry name" value="rSAM_sf"/>
</dbReference>
<organism evidence="7">
    <name type="scientific">Micromonospora inyonensis</name>
    <dbReference type="NCBI Taxonomy" id="47866"/>
    <lineage>
        <taxon>Bacteria</taxon>
        <taxon>Bacillati</taxon>
        <taxon>Actinomycetota</taxon>
        <taxon>Actinomycetes</taxon>
        <taxon>Micromonosporales</taxon>
        <taxon>Micromonosporaceae</taxon>
        <taxon>Micromonospora</taxon>
    </lineage>
</organism>
<dbReference type="GO" id="GO:0046872">
    <property type="term" value="F:metal ion binding"/>
    <property type="evidence" value="ECO:0007669"/>
    <property type="project" value="UniProtKB-KW"/>
</dbReference>
<evidence type="ECO:0000256" key="5">
    <source>
        <dbReference type="ARBA" id="ARBA00023014"/>
    </source>
</evidence>
<accession>A0A059P1C4</accession>
<reference evidence="7" key="1">
    <citation type="submission" date="2011-02" db="EMBL/GenBank/DDBJ databases">
        <authorList>
            <person name="Hong W."/>
            <person name="Zhang G."/>
            <person name="Lin Y."/>
            <person name="Rao Y."/>
        </authorList>
    </citation>
    <scope>NUCLEOTIDE SEQUENCE</scope>
    <source>
        <strain evidence="7">HP</strain>
    </source>
</reference>
<feature type="domain" description="Radical SAM core" evidence="6">
    <location>
        <begin position="327"/>
        <end position="554"/>
    </location>
</feature>
<dbReference type="PROSITE" id="PS51918">
    <property type="entry name" value="RADICAL_SAM"/>
    <property type="match status" value="1"/>
</dbReference>
<dbReference type="InterPro" id="IPR006638">
    <property type="entry name" value="Elp3/MiaA/NifB-like_rSAM"/>
</dbReference>
<keyword evidence="5" id="KW-0411">Iron-sulfur</keyword>
<dbReference type="Gene3D" id="3.80.30.20">
    <property type="entry name" value="tm_1862 like domain"/>
    <property type="match status" value="1"/>
</dbReference>
<dbReference type="SUPFAM" id="SSF102114">
    <property type="entry name" value="Radical SAM enzymes"/>
    <property type="match status" value="1"/>
</dbReference>
<evidence type="ECO:0000313" key="7">
    <source>
        <dbReference type="EMBL" id="AEA35382.1"/>
    </source>
</evidence>
<dbReference type="InterPro" id="IPR023404">
    <property type="entry name" value="rSAM_horseshoe"/>
</dbReference>
<evidence type="ECO:0000256" key="1">
    <source>
        <dbReference type="ARBA" id="ARBA00001966"/>
    </source>
</evidence>
<dbReference type="EMBL" id="JF431003">
    <property type="protein sequence ID" value="AEA35382.1"/>
    <property type="molecule type" value="Genomic_DNA"/>
</dbReference>
<dbReference type="SFLD" id="SFLDS00029">
    <property type="entry name" value="Radical_SAM"/>
    <property type="match status" value="1"/>
</dbReference>
<dbReference type="AlphaFoldDB" id="A0A059P1C4"/>
<dbReference type="SMART" id="SM00729">
    <property type="entry name" value="Elp3"/>
    <property type="match status" value="1"/>
</dbReference>
<keyword evidence="2" id="KW-0949">S-adenosyl-L-methionine</keyword>
<protein>
    <submittedName>
        <fullName evidence="7">Putative sisomicin oxidoreductase</fullName>
    </submittedName>
</protein>
<evidence type="ECO:0000256" key="3">
    <source>
        <dbReference type="ARBA" id="ARBA00022723"/>
    </source>
</evidence>
<dbReference type="PANTHER" id="PTHR43409">
    <property type="entry name" value="ANAEROBIC MAGNESIUM-PROTOPORPHYRIN IX MONOMETHYL ESTER CYCLASE-RELATED"/>
    <property type="match status" value="1"/>
</dbReference>
<dbReference type="SFLD" id="SFLDG01082">
    <property type="entry name" value="B12-binding_domain_containing"/>
    <property type="match status" value="1"/>
</dbReference>
<sequence length="659" mass="75600">MTVTNKIVTGVAFPPSLLAETPPISVATLTAYLRDKGMPARGLDLNADFNEYLLNRVELEQVQGPENSHEFTQPFIKQFFLNHITGNYFAETNFEQWELQQQCQVAPESLSIWDPPFPFSYCEFLSILRDEPERVAKLVRDPDANIYHAFYHEKVAGQAAELGMMGFSIMGYNQVIPALTLGYLMKQENPDLYICWGGPWVTSFADMLIPRLEACPELGDLIDALVVREGEEPLLKMAEALSRGERPVGIPGGCKPMSEQSVLDTKPVVRKLLLEMSKPRENVPNTHWRTEDGTYERSGDISWVADMNQIPTPDYSDFDLSLYTTFREGQGSLVLQGSRSCYYMKCSFCNAITNFAPWSYRERSTENIEKDIDTFLELYPGVVHFDFADAVFPAKRLVEIADFFIEKKRPELFWEVDVRFEGNIDKAVLTKMRDSQGKLRFGLETANERLLDLVRKGNRMDVVHRLLQDSRELGYKPFLMTIVGLPTEERNEAEELYEFLSEYHDTVTYQIADFIVERNSPIQLRPDEYGIHIEDDEQQSFHHNLRFTRRAGYSDEEAQEVYRDILVRTMQRFKGAREVDVEQERSRVAPDDSVYRLSLRAGSFALENYWVKHNNLPFEGLVPIGYKVQQQWTDMTNKGTVFEIDPDIALGALAGAGSR</sequence>
<name>A0A059P1C4_9ACTN</name>
<dbReference type="InterPro" id="IPR051198">
    <property type="entry name" value="BchE-like"/>
</dbReference>
<dbReference type="InterPro" id="IPR007197">
    <property type="entry name" value="rSAM"/>
</dbReference>
<dbReference type="SFLD" id="SFLDG01123">
    <property type="entry name" value="methyltransferase_(Class_B)"/>
    <property type="match status" value="1"/>
</dbReference>
<keyword evidence="4" id="KW-0408">Iron</keyword>
<proteinExistence type="predicted"/>
<evidence type="ECO:0000256" key="4">
    <source>
        <dbReference type="ARBA" id="ARBA00023004"/>
    </source>
</evidence>
<evidence type="ECO:0000259" key="6">
    <source>
        <dbReference type="PROSITE" id="PS51918"/>
    </source>
</evidence>